<evidence type="ECO:0000256" key="9">
    <source>
        <dbReference type="ARBA" id="ARBA00023012"/>
    </source>
</evidence>
<evidence type="ECO:0000259" key="13">
    <source>
        <dbReference type="PROSITE" id="PS50885"/>
    </source>
</evidence>
<dbReference type="InterPro" id="IPR050428">
    <property type="entry name" value="TCS_sensor_his_kinase"/>
</dbReference>
<comment type="catalytic activity">
    <reaction evidence="1">
        <text>ATP + protein L-histidine = ADP + protein N-phospho-L-histidine.</text>
        <dbReference type="EC" id="2.7.13.3"/>
    </reaction>
</comment>
<dbReference type="Pfam" id="PF00512">
    <property type="entry name" value="HisKA"/>
    <property type="match status" value="1"/>
</dbReference>
<feature type="domain" description="HAMP" evidence="13">
    <location>
        <begin position="182"/>
        <end position="238"/>
    </location>
</feature>
<protein>
    <recommendedName>
        <fullName evidence="3">histidine kinase</fullName>
        <ecNumber evidence="3">2.7.13.3</ecNumber>
    </recommendedName>
</protein>
<dbReference type="PRINTS" id="PR00344">
    <property type="entry name" value="BCTRLSENSOR"/>
</dbReference>
<dbReference type="SMART" id="SM00388">
    <property type="entry name" value="HisKA"/>
    <property type="match status" value="1"/>
</dbReference>
<dbReference type="SMART" id="SM00304">
    <property type="entry name" value="HAMP"/>
    <property type="match status" value="1"/>
</dbReference>
<dbReference type="SMART" id="SM00387">
    <property type="entry name" value="HATPase_c"/>
    <property type="match status" value="1"/>
</dbReference>
<feature type="domain" description="Histidine kinase" evidence="12">
    <location>
        <begin position="246"/>
        <end position="457"/>
    </location>
</feature>
<dbReference type="Gene3D" id="1.10.287.130">
    <property type="match status" value="1"/>
</dbReference>
<name>A0A0R1QPK9_9LACO</name>
<dbReference type="FunFam" id="1.10.287.130:FF:000001">
    <property type="entry name" value="Two-component sensor histidine kinase"/>
    <property type="match status" value="1"/>
</dbReference>
<keyword evidence="6 11" id="KW-0812">Transmembrane</keyword>
<dbReference type="Gene3D" id="3.30.565.10">
    <property type="entry name" value="Histidine kinase-like ATPase, C-terminal domain"/>
    <property type="match status" value="1"/>
</dbReference>
<evidence type="ECO:0000256" key="6">
    <source>
        <dbReference type="ARBA" id="ARBA00022692"/>
    </source>
</evidence>
<feature type="transmembrane region" description="Helical" evidence="11">
    <location>
        <begin position="157"/>
        <end position="181"/>
    </location>
</feature>
<comment type="subcellular location">
    <subcellularLocation>
        <location evidence="2">Membrane</location>
    </subcellularLocation>
</comment>
<dbReference type="Pfam" id="PF02518">
    <property type="entry name" value="HATPase_c"/>
    <property type="match status" value="1"/>
</dbReference>
<evidence type="ECO:0000313" key="14">
    <source>
        <dbReference type="EMBL" id="KRL43051.1"/>
    </source>
</evidence>
<dbReference type="CDD" id="cd00082">
    <property type="entry name" value="HisKA"/>
    <property type="match status" value="1"/>
</dbReference>
<keyword evidence="9" id="KW-0902">Two-component regulatory system</keyword>
<keyword evidence="15" id="KW-1185">Reference proteome</keyword>
<dbReference type="InterPro" id="IPR036097">
    <property type="entry name" value="HisK_dim/P_sf"/>
</dbReference>
<keyword evidence="4" id="KW-0597">Phosphoprotein</keyword>
<dbReference type="AlphaFoldDB" id="A0A0R1QPK9"/>
<dbReference type="CDD" id="cd00075">
    <property type="entry name" value="HATPase"/>
    <property type="match status" value="1"/>
</dbReference>
<evidence type="ECO:0000313" key="15">
    <source>
        <dbReference type="Proteomes" id="UP000051790"/>
    </source>
</evidence>
<evidence type="ECO:0000256" key="1">
    <source>
        <dbReference type="ARBA" id="ARBA00000085"/>
    </source>
</evidence>
<dbReference type="SUPFAM" id="SSF55874">
    <property type="entry name" value="ATPase domain of HSP90 chaperone/DNA topoisomerase II/histidine kinase"/>
    <property type="match status" value="1"/>
</dbReference>
<dbReference type="InterPro" id="IPR004358">
    <property type="entry name" value="Sig_transdc_His_kin-like_C"/>
</dbReference>
<gene>
    <name evidence="14" type="ORF">FD01_GL001805</name>
</gene>
<evidence type="ECO:0000256" key="7">
    <source>
        <dbReference type="ARBA" id="ARBA00022777"/>
    </source>
</evidence>
<dbReference type="SUPFAM" id="SSF47384">
    <property type="entry name" value="Homodimeric domain of signal transducing histidine kinase"/>
    <property type="match status" value="1"/>
</dbReference>
<comment type="caution">
    <text evidence="14">The sequence shown here is derived from an EMBL/GenBank/DDBJ whole genome shotgun (WGS) entry which is preliminary data.</text>
</comment>
<evidence type="ECO:0000256" key="10">
    <source>
        <dbReference type="ARBA" id="ARBA00023136"/>
    </source>
</evidence>
<proteinExistence type="predicted"/>
<organism evidence="14 15">
    <name type="scientific">Lacticaseibacillus manihotivorans DSM 13343 = JCM 12514</name>
    <dbReference type="NCBI Taxonomy" id="1423769"/>
    <lineage>
        <taxon>Bacteria</taxon>
        <taxon>Bacillati</taxon>
        <taxon>Bacillota</taxon>
        <taxon>Bacilli</taxon>
        <taxon>Lactobacillales</taxon>
        <taxon>Lactobacillaceae</taxon>
        <taxon>Lacticaseibacillus</taxon>
    </lineage>
</organism>
<keyword evidence="8 11" id="KW-1133">Transmembrane helix</keyword>
<reference evidence="14 15" key="1">
    <citation type="journal article" date="2015" name="Genome Announc.">
        <title>Expanding the biotechnology potential of lactobacilli through comparative genomics of 213 strains and associated genera.</title>
        <authorList>
            <person name="Sun Z."/>
            <person name="Harris H.M."/>
            <person name="McCann A."/>
            <person name="Guo C."/>
            <person name="Argimon S."/>
            <person name="Zhang W."/>
            <person name="Yang X."/>
            <person name="Jeffery I.B."/>
            <person name="Cooney J.C."/>
            <person name="Kagawa T.F."/>
            <person name="Liu W."/>
            <person name="Song Y."/>
            <person name="Salvetti E."/>
            <person name="Wrobel A."/>
            <person name="Rasinkangas P."/>
            <person name="Parkhill J."/>
            <person name="Rea M.C."/>
            <person name="O'Sullivan O."/>
            <person name="Ritari J."/>
            <person name="Douillard F.P."/>
            <person name="Paul Ross R."/>
            <person name="Yang R."/>
            <person name="Briner A.E."/>
            <person name="Felis G.E."/>
            <person name="de Vos W.M."/>
            <person name="Barrangou R."/>
            <person name="Klaenhammer T.R."/>
            <person name="Caufield P.W."/>
            <person name="Cui Y."/>
            <person name="Zhang H."/>
            <person name="O'Toole P.W."/>
        </authorList>
    </citation>
    <scope>NUCLEOTIDE SEQUENCE [LARGE SCALE GENOMIC DNA]</scope>
    <source>
        <strain evidence="14 15">DSM 13343</strain>
    </source>
</reference>
<dbReference type="PANTHER" id="PTHR45436:SF5">
    <property type="entry name" value="SENSOR HISTIDINE KINASE TRCS"/>
    <property type="match status" value="1"/>
</dbReference>
<dbReference type="GO" id="GO:0000155">
    <property type="term" value="F:phosphorelay sensor kinase activity"/>
    <property type="evidence" value="ECO:0007669"/>
    <property type="project" value="InterPro"/>
</dbReference>
<dbReference type="InterPro" id="IPR003661">
    <property type="entry name" value="HisK_dim/P_dom"/>
</dbReference>
<sequence>MPKNTESSASRISRAYAWLLTVLMLAVGVVTISVVGAHLIHNKQDDASQLMTTLQKSFADNKPDWDYWRDTANVNMHTSFVRVIVRPHAKPTRYYYTKHTQAFLKDDWNTWALWSHVQYQQKHGIYYHLAETKYYGKTKVTYELWLSLNNMIELFKLTLLVIVVMSMIGLLLGIWLIHIFAKRLNQPLVDLTTAAETIVEAKDATYHETLPVPDGPAEVRALGIEFNRLLTSLNQQVIRDHQFVSDASHELRTPLAAIRGHVGLIRRHAKDHPEIVPESLATIESSSLAMQELIERLLSLSRMDHAHLAGDWFDLTKLAQRVATSYPIGDHKPLQVIGTETVLAYAHRDSIEQVVVALLNNAEKYGEDSQITLEVSRTHDRALLSVSDLGPGVADVDKAKVFDRFYRVDASREKQIGGTGLGLAIAKRLIDLNHGELEVIDNHPTGAKFVISLPTNN</sequence>
<feature type="transmembrane region" description="Helical" evidence="11">
    <location>
        <begin position="15"/>
        <end position="40"/>
    </location>
</feature>
<dbReference type="Gene3D" id="6.10.340.10">
    <property type="match status" value="1"/>
</dbReference>
<keyword evidence="7 14" id="KW-0418">Kinase</keyword>
<evidence type="ECO:0000256" key="8">
    <source>
        <dbReference type="ARBA" id="ARBA00022989"/>
    </source>
</evidence>
<accession>A0A0R1QPK9</accession>
<evidence type="ECO:0000259" key="12">
    <source>
        <dbReference type="PROSITE" id="PS50109"/>
    </source>
</evidence>
<dbReference type="EMBL" id="AZEU01000211">
    <property type="protein sequence ID" value="KRL43051.1"/>
    <property type="molecule type" value="Genomic_DNA"/>
</dbReference>
<dbReference type="OrthoDB" id="9786919at2"/>
<dbReference type="PATRIC" id="fig|1423769.4.peg.1929"/>
<evidence type="ECO:0000256" key="11">
    <source>
        <dbReference type="SAM" id="Phobius"/>
    </source>
</evidence>
<dbReference type="RefSeq" id="WP_054718344.1">
    <property type="nucleotide sequence ID" value="NZ_AZEU01000211.1"/>
</dbReference>
<evidence type="ECO:0000256" key="4">
    <source>
        <dbReference type="ARBA" id="ARBA00022553"/>
    </source>
</evidence>
<dbReference type="Pfam" id="PF00672">
    <property type="entry name" value="HAMP"/>
    <property type="match status" value="1"/>
</dbReference>
<evidence type="ECO:0000256" key="3">
    <source>
        <dbReference type="ARBA" id="ARBA00012438"/>
    </source>
</evidence>
<evidence type="ECO:0000256" key="5">
    <source>
        <dbReference type="ARBA" id="ARBA00022679"/>
    </source>
</evidence>
<dbReference type="EC" id="2.7.13.3" evidence="3"/>
<dbReference type="InterPro" id="IPR036890">
    <property type="entry name" value="HATPase_C_sf"/>
</dbReference>
<dbReference type="PROSITE" id="PS50885">
    <property type="entry name" value="HAMP"/>
    <property type="match status" value="1"/>
</dbReference>
<dbReference type="InterPro" id="IPR003594">
    <property type="entry name" value="HATPase_dom"/>
</dbReference>
<dbReference type="InterPro" id="IPR003660">
    <property type="entry name" value="HAMP_dom"/>
</dbReference>
<keyword evidence="5" id="KW-0808">Transferase</keyword>
<dbReference type="PROSITE" id="PS50109">
    <property type="entry name" value="HIS_KIN"/>
    <property type="match status" value="1"/>
</dbReference>
<dbReference type="GO" id="GO:0005886">
    <property type="term" value="C:plasma membrane"/>
    <property type="evidence" value="ECO:0007669"/>
    <property type="project" value="TreeGrafter"/>
</dbReference>
<dbReference type="Proteomes" id="UP000051790">
    <property type="component" value="Unassembled WGS sequence"/>
</dbReference>
<keyword evidence="10 11" id="KW-0472">Membrane</keyword>
<dbReference type="PANTHER" id="PTHR45436">
    <property type="entry name" value="SENSOR HISTIDINE KINASE YKOH"/>
    <property type="match status" value="1"/>
</dbReference>
<dbReference type="InterPro" id="IPR005467">
    <property type="entry name" value="His_kinase_dom"/>
</dbReference>
<evidence type="ECO:0000256" key="2">
    <source>
        <dbReference type="ARBA" id="ARBA00004370"/>
    </source>
</evidence>